<organism evidence="1 2">
    <name type="scientific">Microcystis aeruginosa NIES-2549</name>
    <dbReference type="NCBI Taxonomy" id="1641812"/>
    <lineage>
        <taxon>Bacteria</taxon>
        <taxon>Bacillati</taxon>
        <taxon>Cyanobacteriota</taxon>
        <taxon>Cyanophyceae</taxon>
        <taxon>Oscillatoriophycideae</taxon>
        <taxon>Chroococcales</taxon>
        <taxon>Microcystaceae</taxon>
        <taxon>Microcystis</taxon>
    </lineage>
</organism>
<dbReference type="PATRIC" id="fig|1641812.3.peg.775"/>
<reference evidence="1 2" key="1">
    <citation type="journal article" date="2015" name="Genome Announc.">
        <title>Complete Genome Sequence of Microcystis aeruginosa NIES-2549, a Bloom-Forming Cyanobacterium from Lake Kasumigaura, Japan.</title>
        <authorList>
            <person name="Yamaguchi H."/>
            <person name="Suzuki S."/>
            <person name="Tanabe Y."/>
            <person name="Osana Y."/>
            <person name="Shimura Y."/>
            <person name="Ishida K."/>
            <person name="Kawachi M."/>
        </authorList>
    </citation>
    <scope>NUCLEOTIDE SEQUENCE [LARGE SCALE GENOMIC DNA]</scope>
    <source>
        <strain evidence="1 2">NIES-2549</strain>
    </source>
</reference>
<accession>A0A0F6RK19</accession>
<dbReference type="HOGENOM" id="CLU_159846_0_0_3"/>
<protein>
    <submittedName>
        <fullName evidence="1">Uncharacterized protein</fullName>
    </submittedName>
</protein>
<dbReference type="Proteomes" id="UP000034103">
    <property type="component" value="Chromosome"/>
</dbReference>
<name>A0A0F6RK19_MICAE</name>
<sequence>MERFSNLVGDFRLKKAIMIINTRYLLTFIGLLALCLPVQANNTVYLSQSSNTATTFDSYRQECLQRARGEGLAADVAKDLCDCTIKKFQARYNLQQFRTLVQKSKTDKAAARTLASVGEACFDEILYE</sequence>
<evidence type="ECO:0000313" key="2">
    <source>
        <dbReference type="Proteomes" id="UP000034103"/>
    </source>
</evidence>
<dbReference type="EMBL" id="CP011304">
    <property type="protein sequence ID" value="AKE63108.1"/>
    <property type="molecule type" value="Genomic_DNA"/>
</dbReference>
<dbReference type="AlphaFoldDB" id="A0A0F6RK19"/>
<evidence type="ECO:0000313" key="1">
    <source>
        <dbReference type="EMBL" id="AKE63108.1"/>
    </source>
</evidence>
<proteinExistence type="predicted"/>
<gene>
    <name evidence="1" type="ORF">MYAER_0748</name>
</gene>